<dbReference type="GO" id="GO:0006508">
    <property type="term" value="P:proteolysis"/>
    <property type="evidence" value="ECO:0007669"/>
    <property type="project" value="UniProtKB-KW"/>
</dbReference>
<sequence length="2076" mass="231523">MGWIGEFYIYCTLIMCIVLKYTCGYDVHVRDGELTSSILFNASLGSHWSYSVDTEYSFQLAFRVFELDSSTGHIYSHQSNICKLLVQNPVYYRIIARRRSLQNGLPSLERTSIPLRFYLHGERCPPILERRLKYDKNQSLLIEIFQNVPDGNGALCSSSDRLLQLSQYIPYSILQNVSSIYLHNEDYVMDSKTYEIHAKHVNCDKSIKSVIVRGDLFFCDQKNDVSFVVVIQPGISIDFVHAGTNLLGPKMPVRVKREINNNPQFDNVSYTVSVMEGLAPGYLVTTITATDSDIGQNGILTYTLRPNFDDRSADMFEMNPTSGIIKTTKILDREVIPKHRFLVIATDNGRPPKSNSATLTVSVLDQNDNVPIFEKSVYSVEKYENLPQGSPIISVRATDADEGANADIRYSIVNPAGPNEAFMIHPVTGSISTRGDLDREITSFYTLLVQAADQGDKIQLSSTATVNIKILDENDNSPQFSQPSYMVDVLESLDVTASPVIIRITATDKDEGPNADIRYSITGGNTGSTFSIDPIDGQIRVLRKLDYEDQKDYQLRILVQDSGSPVRTNSTTVWVRVQDVNDNDPIFQTSPIRGSVLENEKIGSSVLTVRASDRDSGKNGELVYSISNSTSVLPFTIDPATGIVSVVAPLDRETKDMYSFVVLVKDKGDPPRSASTDVIIDIRDYNDNSPVFSQKVFYKSISEDLQLYQRVISVTATDADIGENAVIKYEITSGNADGVFSISNEVQAGVITLAKQLDYKRQSRYILTVRASDLGNLFDTAEVRINVTDTNKYRPQFEKPSFNMHVSESVAVGSSIGKVLAVDSDVGENGRVTYELTGSESFAIDSSTGDITTRKALDRELQEAYSMTVRARDNGNPSLDDTASVTIFVDDVNDNPPVFARPVYFGNVSEIAGIGTSVLQVHATDADTGSNALVEYKFGVNGGADFEIDAALGVIRVKNELDRETINNYTLFVLAIDSGVIRLTGSVEVKIKVTDVNDNAPQFVSDPINIYVPENTPIGSSIAVIAAVDRDEGVNAIIEYSFEGGLDADSFELVSRPGEPAVIKNRISLDYESDRKMYQILIKATSKPLFSTATININVQDVNDNSPELKDFVIIFNNFIGHFPTEPIGRIPAFDPDVTDQDKLVYTFVSGNEANFLYLNETSGEIILDSRLNSDVPRNGTFQVRVSDLKNTVMATSTLYVRLVTVDMLRNSVTIRLNGMTSAAFLSPLYRYFVEALATIIRTDKNNIFVINILDDTDVTSPILNVTVSVRERSYQSGREQVDVFYPAEYLQEQIYLQRTLLANLSTLQVLPFDDNLCIQEPCVNFEVCQSSLRFGEAAQFIRSDTMLFRPIRPSNGYTCKCPNGFTGMSSDLMCDVEVDFCHSNPCQHGGTCQRNEGGYTCTCSQKFAGDNCEIDLTVKFDALSCPKQLCASSSYCQPLILGGFRCEGCVNQVDSRTQIQPVYNQFCQLTTRSFPRGSFLTFPALKSRNRFTFQMKFATQERNGLLFYNGRFNEQHDFIALEIINGQLQFSFSLGSNITNVSPYMERGVHDGNWHQVTVSYLNRTVTVTVGEDCDTMISVKYGNRINYTCAAQVTLVLPIESDEIKQCEKADIDFIPATEEVLGRFRTAIRFQTVSQELHVYNREELERLLNFILSAYPTIHSSPIVEYDVVGNYSLLYSIKGSNSSLQPYILMAHLDVVPADPDKWEVPPFEGEIKNGFIYGRGTIDFKQGVIGILEAVEYLLASGHKPVRGFYVAFGHDEEVSGQDGARAISDLLMERGVRDVDFILDEGLTILNNVIPGIEKPVAMVGSSEKGQVHLELLVKGTPSHSSMPEPESPIGILANAVARLEKYPQPSMFGYGPEKDTFEHLAPEMKLPFRMVMTNLWLFGPVVSWFLSLKPATNAVIRTVTAVTMFQAGIKINVNAPEARAYVNHRIHPAQSVAQVIEYDRQIINDDRVQINVLYRQEALPISPSGNNDFGYQTIKNSIRQVWTESVVAPGTMIGNTDTKHYTKLSNNIYRFSPTFMFQEDVKRFHGNNERISIKNYEQAINFYYHLMRNSDKERLTPLHSHGEL</sequence>
<comment type="caution">
    <text evidence="40">Lacks conserved residue(s) required for the propagation of feature annotation.</text>
</comment>
<evidence type="ECO:0000256" key="22">
    <source>
        <dbReference type="ARBA" id="ARBA00047567"/>
    </source>
</evidence>
<dbReference type="GO" id="GO:0005576">
    <property type="term" value="C:extracellular region"/>
    <property type="evidence" value="ECO:0007669"/>
    <property type="project" value="UniProtKB-ARBA"/>
</dbReference>
<dbReference type="Pfam" id="PF01546">
    <property type="entry name" value="Peptidase_M20"/>
    <property type="match status" value="1"/>
</dbReference>
<dbReference type="EMBL" id="JBJQND010000015">
    <property type="protein sequence ID" value="KAL3853600.1"/>
    <property type="molecule type" value="Genomic_DNA"/>
</dbReference>
<feature type="domain" description="Cadherin" evidence="43">
    <location>
        <begin position="266"/>
        <end position="373"/>
    </location>
</feature>
<comment type="pathway">
    <text evidence="3">Lipid metabolism; fatty acid metabolism.</text>
</comment>
<evidence type="ECO:0000256" key="7">
    <source>
        <dbReference type="ARBA" id="ARBA00022692"/>
    </source>
</evidence>
<keyword evidence="10" id="KW-0677">Repeat</keyword>
<dbReference type="Pfam" id="PF23592">
    <property type="entry name" value="Cadherin_CELSR2_9th"/>
    <property type="match status" value="1"/>
</dbReference>
<dbReference type="InterPro" id="IPR002126">
    <property type="entry name" value="Cadherin-like_dom"/>
</dbReference>
<dbReference type="InterPro" id="IPR013320">
    <property type="entry name" value="ConA-like_dom_sf"/>
</dbReference>
<comment type="catalytic activity">
    <reaction evidence="22">
        <text>N-(4Z,7Z,10Z,13Z,16Z,19Z-docosahexaenoyl)-L-phenylalanine + H2O = (4Z,7Z,10Z,13Z,16Z,19Z)-docosahexaenoate + L-phenylalanine</text>
        <dbReference type="Rhea" id="RHEA:64132"/>
        <dbReference type="ChEBI" id="CHEBI:15377"/>
        <dbReference type="ChEBI" id="CHEBI:58095"/>
        <dbReference type="ChEBI" id="CHEBI:77016"/>
        <dbReference type="ChEBI" id="CHEBI:149701"/>
    </reaction>
    <physiologicalReaction direction="left-to-right" evidence="22">
        <dbReference type="Rhea" id="RHEA:64133"/>
    </physiologicalReaction>
</comment>
<feature type="domain" description="Cadherin" evidence="43">
    <location>
        <begin position="481"/>
        <end position="587"/>
    </location>
</feature>
<evidence type="ECO:0000256" key="33">
    <source>
        <dbReference type="ARBA" id="ARBA00048822"/>
    </source>
</evidence>
<dbReference type="PROSITE" id="PS50268">
    <property type="entry name" value="CADHERIN_2"/>
    <property type="match status" value="9"/>
</dbReference>
<evidence type="ECO:0000256" key="25">
    <source>
        <dbReference type="ARBA" id="ARBA00047874"/>
    </source>
</evidence>
<evidence type="ECO:0000256" key="17">
    <source>
        <dbReference type="ARBA" id="ARBA00023157"/>
    </source>
</evidence>
<evidence type="ECO:0000256" key="24">
    <source>
        <dbReference type="ARBA" id="ARBA00047866"/>
    </source>
</evidence>
<dbReference type="SUPFAM" id="SSF49313">
    <property type="entry name" value="Cadherin-like"/>
    <property type="match status" value="9"/>
</dbReference>
<keyword evidence="12" id="KW-0862">Zinc</keyword>
<evidence type="ECO:0000256" key="8">
    <source>
        <dbReference type="ARBA" id="ARBA00022723"/>
    </source>
</evidence>
<reference evidence="44 45" key="1">
    <citation type="submission" date="2024-11" db="EMBL/GenBank/DDBJ databases">
        <title>Chromosome-level genome assembly of the freshwater bivalve Anodonta woodiana.</title>
        <authorList>
            <person name="Chen X."/>
        </authorList>
    </citation>
    <scope>NUCLEOTIDE SEQUENCE [LARGE SCALE GENOMIC DNA]</scope>
    <source>
        <strain evidence="44">MN2024</strain>
        <tissue evidence="44">Gills</tissue>
    </source>
</reference>
<comment type="catalytic activity">
    <reaction evidence="37">
        <text>N-(5Z,8Z,11Z,14Z-eicosatetraenoyl)-L-serine + H2O = (5Z,8Z,11Z,14Z)-eicosatetraenoate + L-serine</text>
        <dbReference type="Rhea" id="RHEA:64116"/>
        <dbReference type="ChEBI" id="CHEBI:15377"/>
        <dbReference type="ChEBI" id="CHEBI:32395"/>
        <dbReference type="ChEBI" id="CHEBI:33384"/>
        <dbReference type="ChEBI" id="CHEBI:149697"/>
    </reaction>
    <physiologicalReaction direction="left-to-right" evidence="37">
        <dbReference type="Rhea" id="RHEA:64117"/>
    </physiologicalReaction>
    <physiologicalReaction direction="right-to-left" evidence="37">
        <dbReference type="Rhea" id="RHEA:64118"/>
    </physiologicalReaction>
</comment>
<dbReference type="FunFam" id="2.10.25.10:FF:000122">
    <property type="entry name" value="Protein crumbs homolog 2"/>
    <property type="match status" value="1"/>
</dbReference>
<dbReference type="Pfam" id="PF00008">
    <property type="entry name" value="EGF"/>
    <property type="match status" value="1"/>
</dbReference>
<dbReference type="PROSITE" id="PS50026">
    <property type="entry name" value="EGF_3"/>
    <property type="match status" value="1"/>
</dbReference>
<keyword evidence="9" id="KW-0732">Signal</keyword>
<dbReference type="InterPro" id="IPR009030">
    <property type="entry name" value="Growth_fac_rcpt_cys_sf"/>
</dbReference>
<dbReference type="GO" id="GO:0006520">
    <property type="term" value="P:amino acid metabolic process"/>
    <property type="evidence" value="ECO:0007669"/>
    <property type="project" value="UniProtKB-ARBA"/>
</dbReference>
<dbReference type="FunFam" id="2.60.40.60:FF:000024">
    <property type="entry name" value="FAT atypical cadherin 3"/>
    <property type="match status" value="1"/>
</dbReference>
<evidence type="ECO:0000256" key="3">
    <source>
        <dbReference type="ARBA" id="ARBA00004872"/>
    </source>
</evidence>
<dbReference type="GO" id="GO:0005509">
    <property type="term" value="F:calcium ion binding"/>
    <property type="evidence" value="ECO:0007669"/>
    <property type="project" value="UniProtKB-UniRule"/>
</dbReference>
<dbReference type="InterPro" id="IPR015919">
    <property type="entry name" value="Cadherin-like_sf"/>
</dbReference>
<comment type="subcellular location">
    <subcellularLocation>
        <location evidence="2">Apical cell membrane</location>
    </subcellularLocation>
    <subcellularLocation>
        <location evidence="1">Membrane</location>
        <topology evidence="1">Single-pass membrane protein</topology>
    </subcellularLocation>
</comment>
<dbReference type="PROSITE" id="PS00232">
    <property type="entry name" value="CADHERIN_1"/>
    <property type="match status" value="7"/>
</dbReference>
<comment type="catalytic activity">
    <reaction evidence="34">
        <text>N-(9Z-octadecenoyl)-L-leucine + H2O = L-leucine + (9Z)-octadecenoate</text>
        <dbReference type="Rhea" id="RHEA:51360"/>
        <dbReference type="ChEBI" id="CHEBI:15377"/>
        <dbReference type="ChEBI" id="CHEBI:30823"/>
        <dbReference type="ChEBI" id="CHEBI:57427"/>
        <dbReference type="ChEBI" id="CHEBI:134035"/>
    </reaction>
    <physiologicalReaction direction="left-to-right" evidence="34">
        <dbReference type="Rhea" id="RHEA:51361"/>
    </physiologicalReaction>
    <physiologicalReaction direction="right-to-left" evidence="34">
        <dbReference type="Rhea" id="RHEA:51362"/>
    </physiologicalReaction>
</comment>
<dbReference type="InterPro" id="IPR020894">
    <property type="entry name" value="Cadherin_CS"/>
</dbReference>
<evidence type="ECO:0000256" key="21">
    <source>
        <dbReference type="ARBA" id="ARBA00047450"/>
    </source>
</evidence>
<evidence type="ECO:0000256" key="35">
    <source>
        <dbReference type="ARBA" id="ARBA00048840"/>
    </source>
</evidence>
<comment type="catalytic activity">
    <reaction evidence="29">
        <text>N-(5Z,8Z,11Z,14Z)-eicosatetraenoyl-glycine + H2O = (5Z,8Z,11Z,14Z)-eicosatetraenoate + glycine</text>
        <dbReference type="Rhea" id="RHEA:64108"/>
        <dbReference type="ChEBI" id="CHEBI:15377"/>
        <dbReference type="ChEBI" id="CHEBI:32395"/>
        <dbReference type="ChEBI" id="CHEBI:57305"/>
        <dbReference type="ChEBI" id="CHEBI:59002"/>
    </reaction>
    <physiologicalReaction direction="left-to-right" evidence="29">
        <dbReference type="Rhea" id="RHEA:64109"/>
    </physiologicalReaction>
    <physiologicalReaction direction="right-to-left" evidence="29">
        <dbReference type="Rhea" id="RHEA:64110"/>
    </physiologicalReaction>
</comment>
<dbReference type="FunFam" id="1.10.150.900:FF:000003">
    <property type="entry name" value="N-fatty-acyl-amino acid synthase/hydrolase PM20D1"/>
    <property type="match status" value="1"/>
</dbReference>
<dbReference type="PROSITE" id="PS50025">
    <property type="entry name" value="LAM_G_DOMAIN"/>
    <property type="match status" value="1"/>
</dbReference>
<dbReference type="GO" id="GO:0043605">
    <property type="term" value="P:amide catabolic process"/>
    <property type="evidence" value="ECO:0007669"/>
    <property type="project" value="UniProtKB-ARBA"/>
</dbReference>
<dbReference type="SMART" id="SM00181">
    <property type="entry name" value="EGF"/>
    <property type="match status" value="2"/>
</dbReference>
<evidence type="ECO:0000256" key="28">
    <source>
        <dbReference type="ARBA" id="ARBA00048380"/>
    </source>
</evidence>
<evidence type="ECO:0000256" key="27">
    <source>
        <dbReference type="ARBA" id="ARBA00048145"/>
    </source>
</evidence>
<dbReference type="InterPro" id="IPR001881">
    <property type="entry name" value="EGF-like_Ca-bd_dom"/>
</dbReference>
<feature type="domain" description="Cadherin" evidence="43">
    <location>
        <begin position="693"/>
        <end position="797"/>
    </location>
</feature>
<evidence type="ECO:0000256" key="13">
    <source>
        <dbReference type="ARBA" id="ARBA00022837"/>
    </source>
</evidence>
<feature type="domain" description="Cadherin" evidence="43">
    <location>
        <begin position="1128"/>
        <end position="1230"/>
    </location>
</feature>
<dbReference type="GO" id="GO:0048638">
    <property type="term" value="P:regulation of developmental growth"/>
    <property type="evidence" value="ECO:0007669"/>
    <property type="project" value="UniProtKB-ARBA"/>
</dbReference>
<evidence type="ECO:0000256" key="10">
    <source>
        <dbReference type="ARBA" id="ARBA00022737"/>
    </source>
</evidence>
<evidence type="ECO:0000256" key="14">
    <source>
        <dbReference type="ARBA" id="ARBA00022889"/>
    </source>
</evidence>
<dbReference type="FunFam" id="2.60.40.60:FF:000080">
    <property type="entry name" value="FAT atypical cadherin 1"/>
    <property type="match status" value="1"/>
</dbReference>
<keyword evidence="45" id="KW-1185">Reference proteome</keyword>
<dbReference type="InterPro" id="IPR000742">
    <property type="entry name" value="EGF"/>
</dbReference>
<dbReference type="InterPro" id="IPR036264">
    <property type="entry name" value="Bact_exopeptidase_dim_dom"/>
</dbReference>
<evidence type="ECO:0000256" key="30">
    <source>
        <dbReference type="ARBA" id="ARBA00048579"/>
    </source>
</evidence>
<dbReference type="GO" id="GO:0008233">
    <property type="term" value="F:peptidase activity"/>
    <property type="evidence" value="ECO:0007669"/>
    <property type="project" value="UniProtKB-KW"/>
</dbReference>
<evidence type="ECO:0000256" key="39">
    <source>
        <dbReference type="PROSITE-ProRule" id="PRU00043"/>
    </source>
</evidence>
<evidence type="ECO:0000256" key="20">
    <source>
        <dbReference type="ARBA" id="ARBA00046147"/>
    </source>
</evidence>
<dbReference type="SUPFAM" id="SSF53187">
    <property type="entry name" value="Zn-dependent exopeptidases"/>
    <property type="match status" value="1"/>
</dbReference>
<dbReference type="PRINTS" id="PR00205">
    <property type="entry name" value="CADHERIN"/>
</dbReference>
<comment type="catalytic activity">
    <reaction evidence="25">
        <text>(5Z,8Z,11Z,14Z)-eicosatetraenoate + L-phenylalanine = N-(5Z,8Z,11Z,14Z-eicosatetraenoyl)-L-phenylalanine + H2O</text>
        <dbReference type="Rhea" id="RHEA:51312"/>
        <dbReference type="ChEBI" id="CHEBI:15377"/>
        <dbReference type="ChEBI" id="CHEBI:32395"/>
        <dbReference type="ChEBI" id="CHEBI:58095"/>
        <dbReference type="ChEBI" id="CHEBI:134022"/>
    </reaction>
    <physiologicalReaction direction="left-to-right" evidence="25">
        <dbReference type="Rhea" id="RHEA:51313"/>
    </physiologicalReaction>
    <physiologicalReaction direction="right-to-left" evidence="25">
        <dbReference type="Rhea" id="RHEA:51314"/>
    </physiologicalReaction>
</comment>
<gene>
    <name evidence="44" type="ORF">ACJMK2_017134</name>
</gene>
<comment type="caution">
    <text evidence="44">The sequence shown here is derived from an EMBL/GenBank/DDBJ whole genome shotgun (WGS) entry which is preliminary data.</text>
</comment>
<dbReference type="SUPFAM" id="SSF57184">
    <property type="entry name" value="Growth factor receptor domain"/>
    <property type="match status" value="1"/>
</dbReference>
<evidence type="ECO:0000256" key="11">
    <source>
        <dbReference type="ARBA" id="ARBA00022801"/>
    </source>
</evidence>
<evidence type="ECO:0000259" key="42">
    <source>
        <dbReference type="PROSITE" id="PS50026"/>
    </source>
</evidence>
<dbReference type="GO" id="GO:0016324">
    <property type="term" value="C:apical plasma membrane"/>
    <property type="evidence" value="ECO:0007669"/>
    <property type="project" value="UniProtKB-SubCell"/>
</dbReference>
<name>A0ABD3UZ93_SINWO</name>
<comment type="catalytic activity">
    <reaction evidence="28">
        <text>N-(9Z-octadecenoyl)-L-asparagine + H2O = L-asparagine + (9Z)-octadecenoate</text>
        <dbReference type="Rhea" id="RHEA:64136"/>
        <dbReference type="ChEBI" id="CHEBI:15377"/>
        <dbReference type="ChEBI" id="CHEBI:30823"/>
        <dbReference type="ChEBI" id="CHEBI:58048"/>
        <dbReference type="ChEBI" id="CHEBI:149730"/>
    </reaction>
    <physiologicalReaction direction="left-to-right" evidence="28">
        <dbReference type="Rhea" id="RHEA:64137"/>
    </physiologicalReaction>
</comment>
<dbReference type="GO" id="GO:0016339">
    <property type="term" value="P:calcium-dependent cell-cell adhesion via plasma membrane cell adhesion molecules"/>
    <property type="evidence" value="ECO:0007669"/>
    <property type="project" value="UniProtKB-ARBA"/>
</dbReference>
<dbReference type="GO" id="GO:0022603">
    <property type="term" value="P:regulation of anatomical structure morphogenesis"/>
    <property type="evidence" value="ECO:0007669"/>
    <property type="project" value="UniProtKB-ARBA"/>
</dbReference>
<comment type="catalytic activity">
    <reaction evidence="21">
        <text>(9Z)-octadecenoate + glycine = N-(9Z-octadecenoyl)glycine + H2O</text>
        <dbReference type="Rhea" id="RHEA:51316"/>
        <dbReference type="ChEBI" id="CHEBI:15377"/>
        <dbReference type="ChEBI" id="CHEBI:30823"/>
        <dbReference type="ChEBI" id="CHEBI:57305"/>
        <dbReference type="ChEBI" id="CHEBI:133992"/>
    </reaction>
    <physiologicalReaction direction="right-to-left" evidence="21">
        <dbReference type="Rhea" id="RHEA:51318"/>
    </physiologicalReaction>
</comment>
<keyword evidence="7" id="KW-0812">Transmembrane</keyword>
<comment type="catalytic activity">
    <reaction evidence="36">
        <text>L-phenylalanine + (9Z)-octadecenoate = N-(9Z-octadecenoyl)-L-phenylalanine + H2O</text>
        <dbReference type="Rhea" id="RHEA:51300"/>
        <dbReference type="ChEBI" id="CHEBI:15377"/>
        <dbReference type="ChEBI" id="CHEBI:30823"/>
        <dbReference type="ChEBI" id="CHEBI:58095"/>
        <dbReference type="ChEBI" id="CHEBI:134020"/>
    </reaction>
    <physiologicalReaction direction="left-to-right" evidence="36">
        <dbReference type="Rhea" id="RHEA:51301"/>
    </physiologicalReaction>
    <physiologicalReaction direction="right-to-left" evidence="36">
        <dbReference type="Rhea" id="RHEA:51302"/>
    </physiologicalReaction>
</comment>
<dbReference type="PANTHER" id="PTHR24026:SF51">
    <property type="entry name" value="PROTOCADHERIN-LIKE WING POLARITY PROTEIN STAN"/>
    <property type="match status" value="1"/>
</dbReference>
<evidence type="ECO:0000256" key="37">
    <source>
        <dbReference type="ARBA" id="ARBA00049100"/>
    </source>
</evidence>
<keyword evidence="8" id="KW-0479">Metal-binding</keyword>
<organism evidence="44 45">
    <name type="scientific">Sinanodonta woodiana</name>
    <name type="common">Chinese pond mussel</name>
    <name type="synonym">Anodonta woodiana</name>
    <dbReference type="NCBI Taxonomy" id="1069815"/>
    <lineage>
        <taxon>Eukaryota</taxon>
        <taxon>Metazoa</taxon>
        <taxon>Spiralia</taxon>
        <taxon>Lophotrochozoa</taxon>
        <taxon>Mollusca</taxon>
        <taxon>Bivalvia</taxon>
        <taxon>Autobranchia</taxon>
        <taxon>Heteroconchia</taxon>
        <taxon>Palaeoheterodonta</taxon>
        <taxon>Unionida</taxon>
        <taxon>Unionoidea</taxon>
        <taxon>Unionidae</taxon>
        <taxon>Unioninae</taxon>
        <taxon>Sinanodonta</taxon>
    </lineage>
</organism>
<dbReference type="Gene3D" id="2.60.120.200">
    <property type="match status" value="1"/>
</dbReference>
<comment type="catalytic activity">
    <reaction evidence="32">
        <text>N-(9Z-octadecenoyl)-L-glutamine + H2O = L-glutamine + (9Z)-octadecenoate</text>
        <dbReference type="Rhea" id="RHEA:51356"/>
        <dbReference type="ChEBI" id="CHEBI:15377"/>
        <dbReference type="ChEBI" id="CHEBI:30823"/>
        <dbReference type="ChEBI" id="CHEBI:58359"/>
        <dbReference type="ChEBI" id="CHEBI:134033"/>
    </reaction>
    <physiologicalReaction direction="left-to-right" evidence="32">
        <dbReference type="Rhea" id="RHEA:51357"/>
    </physiologicalReaction>
</comment>
<comment type="function">
    <text evidence="20">Secreted enzyme that regulates the endogenous N-fatty acyl amino acid (NAAs) tissue and circulating levels by functioning as a bidirectional NAA synthase/hydrolase. It condenses free fatty acids and free amino acids to generate NAAs and bidirectionally catalyzes the reverse hydrolysis reaction. Some of these NAAs stimulate oxidative metabolism via mitochondrial uncoupling, increasing energy expenditure in a UPC1-independent manner. Thereby, this secreted protein may indirectly regulate whole body energy expenditure. PM20D1 circulates in tight association with both low- and high-density (LDL and HDL,respectively) lipoprotein particles.</text>
</comment>
<evidence type="ECO:0000256" key="6">
    <source>
        <dbReference type="ARBA" id="ARBA00022670"/>
    </source>
</evidence>
<dbReference type="GO" id="GO:0006629">
    <property type="term" value="P:lipid metabolic process"/>
    <property type="evidence" value="ECO:0007669"/>
    <property type="project" value="UniProtKB-ARBA"/>
</dbReference>
<keyword evidence="5 40" id="KW-0245">EGF-like domain</keyword>
<comment type="catalytic activity">
    <reaction evidence="31">
        <text>N-(9Z-octadecenoyl)-L-serine + H2O = L-serine + (9Z)-octadecenoate</text>
        <dbReference type="Rhea" id="RHEA:51352"/>
        <dbReference type="ChEBI" id="CHEBI:15377"/>
        <dbReference type="ChEBI" id="CHEBI:30823"/>
        <dbReference type="ChEBI" id="CHEBI:33384"/>
        <dbReference type="ChEBI" id="CHEBI:134031"/>
    </reaction>
    <physiologicalReaction direction="left-to-right" evidence="31">
        <dbReference type="Rhea" id="RHEA:51353"/>
    </physiologicalReaction>
</comment>
<dbReference type="Pfam" id="PF00028">
    <property type="entry name" value="Cadherin"/>
    <property type="match status" value="8"/>
</dbReference>
<dbReference type="CDD" id="cd00110">
    <property type="entry name" value="LamG"/>
    <property type="match status" value="1"/>
</dbReference>
<evidence type="ECO:0000256" key="15">
    <source>
        <dbReference type="ARBA" id="ARBA00022989"/>
    </source>
</evidence>
<evidence type="ECO:0000256" key="23">
    <source>
        <dbReference type="ARBA" id="ARBA00047723"/>
    </source>
</evidence>
<evidence type="ECO:0000256" key="5">
    <source>
        <dbReference type="ARBA" id="ARBA00022536"/>
    </source>
</evidence>
<evidence type="ECO:0000256" key="36">
    <source>
        <dbReference type="ARBA" id="ARBA00048879"/>
    </source>
</evidence>
<keyword evidence="11" id="KW-0378">Hydrolase</keyword>
<dbReference type="InterPro" id="IPR011650">
    <property type="entry name" value="Peptidase_M20_dimer"/>
</dbReference>
<keyword evidence="18" id="KW-0325">Glycoprotein</keyword>
<dbReference type="GO" id="GO:0004046">
    <property type="term" value="F:aminoacylase activity"/>
    <property type="evidence" value="ECO:0007669"/>
    <property type="project" value="UniProtKB-EC"/>
</dbReference>
<comment type="pathway">
    <text evidence="19">Amino-acid metabolism.</text>
</comment>
<evidence type="ECO:0000256" key="29">
    <source>
        <dbReference type="ARBA" id="ARBA00048402"/>
    </source>
</evidence>
<keyword evidence="17 40" id="KW-1015">Disulfide bond</keyword>
<evidence type="ECO:0000256" key="34">
    <source>
        <dbReference type="ARBA" id="ARBA00048827"/>
    </source>
</evidence>
<keyword evidence="15" id="KW-1133">Transmembrane helix</keyword>
<evidence type="ECO:0000256" key="2">
    <source>
        <dbReference type="ARBA" id="ARBA00004221"/>
    </source>
</evidence>
<dbReference type="GO" id="GO:0043604">
    <property type="term" value="P:amide biosynthetic process"/>
    <property type="evidence" value="ECO:0007669"/>
    <property type="project" value="UniProtKB-ARBA"/>
</dbReference>
<dbReference type="GO" id="GO:0051239">
    <property type="term" value="P:regulation of multicellular organismal process"/>
    <property type="evidence" value="ECO:0007669"/>
    <property type="project" value="UniProtKB-ARBA"/>
</dbReference>
<keyword evidence="16" id="KW-0472">Membrane</keyword>
<evidence type="ECO:0000256" key="31">
    <source>
        <dbReference type="ARBA" id="ARBA00048597"/>
    </source>
</evidence>
<feature type="disulfide bond" evidence="40">
    <location>
        <begin position="1404"/>
        <end position="1413"/>
    </location>
</feature>
<evidence type="ECO:0000256" key="16">
    <source>
        <dbReference type="ARBA" id="ARBA00023136"/>
    </source>
</evidence>
<dbReference type="SUPFAM" id="SSF55031">
    <property type="entry name" value="Bacterial exopeptidase dimerisation domain"/>
    <property type="match status" value="1"/>
</dbReference>
<dbReference type="Gene3D" id="3.30.70.360">
    <property type="match status" value="1"/>
</dbReference>
<comment type="catalytic activity">
    <reaction evidence="26">
        <text>N-hexadecanoyl-L-phenylalanine + H2O = hexadecanoate + L-phenylalanine</text>
        <dbReference type="Rhea" id="RHEA:64124"/>
        <dbReference type="ChEBI" id="CHEBI:7896"/>
        <dbReference type="ChEBI" id="CHEBI:15377"/>
        <dbReference type="ChEBI" id="CHEBI:58095"/>
        <dbReference type="ChEBI" id="CHEBI:149699"/>
    </reaction>
    <physiologicalReaction direction="left-to-right" evidence="26">
        <dbReference type="Rhea" id="RHEA:64125"/>
    </physiologicalReaction>
</comment>
<evidence type="ECO:0000313" key="44">
    <source>
        <dbReference type="EMBL" id="KAL3853600.1"/>
    </source>
</evidence>
<dbReference type="Gene3D" id="1.10.150.900">
    <property type="match status" value="1"/>
</dbReference>
<dbReference type="SUPFAM" id="SSF57196">
    <property type="entry name" value="EGF/Laminin"/>
    <property type="match status" value="1"/>
</dbReference>
<dbReference type="FunFam" id="2.60.40.60:FF:000029">
    <property type="entry name" value="Cadherin EGF LAG seven-pass G-type receptor 3"/>
    <property type="match status" value="1"/>
</dbReference>
<evidence type="ECO:0000259" key="41">
    <source>
        <dbReference type="PROSITE" id="PS50025"/>
    </source>
</evidence>
<dbReference type="CDD" id="cd11304">
    <property type="entry name" value="Cadherin_repeat"/>
    <property type="match status" value="9"/>
</dbReference>
<proteinExistence type="inferred from homology"/>
<evidence type="ECO:0000256" key="26">
    <source>
        <dbReference type="ARBA" id="ARBA00047879"/>
    </source>
</evidence>
<comment type="catalytic activity">
    <reaction evidence="30">
        <text>an N-acyl-L-amino acid + H2O = an L-alpha-amino acid + a carboxylate</text>
        <dbReference type="Rhea" id="RHEA:15565"/>
        <dbReference type="ChEBI" id="CHEBI:15377"/>
        <dbReference type="ChEBI" id="CHEBI:29067"/>
        <dbReference type="ChEBI" id="CHEBI:59869"/>
        <dbReference type="ChEBI" id="CHEBI:59874"/>
        <dbReference type="EC" id="3.5.1.14"/>
    </reaction>
    <physiologicalReaction direction="left-to-right" evidence="30">
        <dbReference type="Rhea" id="RHEA:15566"/>
    </physiologicalReaction>
    <physiologicalReaction direction="right-to-left" evidence="30">
        <dbReference type="Rhea" id="RHEA:15567"/>
    </physiologicalReaction>
</comment>
<evidence type="ECO:0000256" key="1">
    <source>
        <dbReference type="ARBA" id="ARBA00004167"/>
    </source>
</evidence>
<dbReference type="FunFam" id="3.40.630.10:FF:000027">
    <property type="entry name" value="N-fatty-acyl-amino acid synthase/hydrolase PM20D1"/>
    <property type="match status" value="1"/>
</dbReference>
<dbReference type="Gene3D" id="2.60.40.60">
    <property type="entry name" value="Cadherins"/>
    <property type="match status" value="9"/>
</dbReference>
<feature type="domain" description="Cadherin" evidence="43">
    <location>
        <begin position="798"/>
        <end position="899"/>
    </location>
</feature>
<dbReference type="FunFam" id="2.60.40.60:FF:000013">
    <property type="entry name" value="Cadherin EGF LAG seven-pass G-type receptor"/>
    <property type="match status" value="1"/>
</dbReference>
<dbReference type="InterPro" id="IPR056286">
    <property type="entry name" value="Cadherin_CELSR1-3_9th"/>
</dbReference>
<comment type="catalytic activity">
    <reaction evidence="38">
        <text>N-(9Z-octadecenoyl)-L-lysine + H2O = L-lysine + (9Z)-octadecenoate</text>
        <dbReference type="Rhea" id="RHEA:64192"/>
        <dbReference type="ChEBI" id="CHEBI:15377"/>
        <dbReference type="ChEBI" id="CHEBI:30823"/>
        <dbReference type="ChEBI" id="CHEBI:32551"/>
        <dbReference type="ChEBI" id="CHEBI:149731"/>
    </reaction>
    <physiologicalReaction direction="left-to-right" evidence="38">
        <dbReference type="Rhea" id="RHEA:64193"/>
    </physiologicalReaction>
</comment>
<comment type="catalytic activity">
    <reaction evidence="27">
        <text>N-(9Z-octadecenoyl)-L-methionine + H2O = (9Z)-octadecenoate + L-methionine</text>
        <dbReference type="Rhea" id="RHEA:64144"/>
        <dbReference type="ChEBI" id="CHEBI:15377"/>
        <dbReference type="ChEBI" id="CHEBI:30823"/>
        <dbReference type="ChEBI" id="CHEBI:57844"/>
        <dbReference type="ChEBI" id="CHEBI:149732"/>
    </reaction>
    <physiologicalReaction direction="left-to-right" evidence="27">
        <dbReference type="Rhea" id="RHEA:64145"/>
    </physiologicalReaction>
</comment>
<evidence type="ECO:0000313" key="45">
    <source>
        <dbReference type="Proteomes" id="UP001634394"/>
    </source>
</evidence>
<dbReference type="InterPro" id="IPR002933">
    <property type="entry name" value="Peptidase_M20"/>
</dbReference>
<evidence type="ECO:0000259" key="43">
    <source>
        <dbReference type="PROSITE" id="PS50268"/>
    </source>
</evidence>
<dbReference type="GO" id="GO:0007157">
    <property type="term" value="P:heterophilic cell-cell adhesion via plasma membrane cell adhesion molecules"/>
    <property type="evidence" value="ECO:0007669"/>
    <property type="project" value="UniProtKB-ARBA"/>
</dbReference>
<dbReference type="SMART" id="SM00179">
    <property type="entry name" value="EGF_CA"/>
    <property type="match status" value="1"/>
</dbReference>
<dbReference type="InterPro" id="IPR001791">
    <property type="entry name" value="Laminin_G"/>
</dbReference>
<dbReference type="Proteomes" id="UP001634394">
    <property type="component" value="Unassembled WGS sequence"/>
</dbReference>
<comment type="catalytic activity">
    <reaction evidence="33">
        <text>N-(9Z-octadecenoyl)-L-tryptophan + H2O = L-tryptophan + (9Z)-octadecenoate</text>
        <dbReference type="Rhea" id="RHEA:64176"/>
        <dbReference type="ChEBI" id="CHEBI:15377"/>
        <dbReference type="ChEBI" id="CHEBI:30823"/>
        <dbReference type="ChEBI" id="CHEBI:57912"/>
        <dbReference type="ChEBI" id="CHEBI:149733"/>
    </reaction>
    <physiologicalReaction direction="left-to-right" evidence="33">
        <dbReference type="Rhea" id="RHEA:64177"/>
    </physiologicalReaction>
</comment>
<comment type="catalytic activity">
    <reaction evidence="35">
        <text>an N-acyl-aromatic L-alpha-amino acid + H2O = an aromatic L-alpha-amino acid + a carboxylate</text>
        <dbReference type="Rhea" id="RHEA:54184"/>
        <dbReference type="ChEBI" id="CHEBI:15377"/>
        <dbReference type="ChEBI" id="CHEBI:29067"/>
        <dbReference type="ChEBI" id="CHEBI:84824"/>
        <dbReference type="ChEBI" id="CHEBI:138093"/>
        <dbReference type="EC" id="3.5.1.114"/>
    </reaction>
    <physiologicalReaction direction="left-to-right" evidence="35">
        <dbReference type="Rhea" id="RHEA:54185"/>
    </physiologicalReaction>
    <physiologicalReaction direction="right-to-left" evidence="35">
        <dbReference type="Rhea" id="RHEA:54186"/>
    </physiologicalReaction>
</comment>
<keyword evidence="6" id="KW-0645">Protease</keyword>
<dbReference type="Pfam" id="PF02210">
    <property type="entry name" value="Laminin_G_2"/>
    <property type="match status" value="1"/>
</dbReference>
<comment type="catalytic activity">
    <reaction evidence="23">
        <text>N-octadecanoyl-L-phenylalanine + H2O = octadecanoate + L-phenylalanine</text>
        <dbReference type="Rhea" id="RHEA:64128"/>
        <dbReference type="ChEBI" id="CHEBI:15377"/>
        <dbReference type="ChEBI" id="CHEBI:25629"/>
        <dbReference type="ChEBI" id="CHEBI:58095"/>
        <dbReference type="ChEBI" id="CHEBI:149700"/>
    </reaction>
    <physiologicalReaction direction="left-to-right" evidence="23">
        <dbReference type="Rhea" id="RHEA:64129"/>
    </physiologicalReaction>
</comment>
<feature type="domain" description="Cadherin" evidence="43">
    <location>
        <begin position="900"/>
        <end position="1003"/>
    </location>
</feature>
<dbReference type="FunFam" id="2.60.40.60:FF:000039">
    <property type="entry name" value="FAT atypical cadherin 3"/>
    <property type="match status" value="1"/>
</dbReference>
<protein>
    <submittedName>
        <fullName evidence="44">Uncharacterized protein</fullName>
    </submittedName>
</protein>
<dbReference type="SUPFAM" id="SSF49899">
    <property type="entry name" value="Concanavalin A-like lectins/glucanases"/>
    <property type="match status" value="1"/>
</dbReference>
<dbReference type="GO" id="GO:1990845">
    <property type="term" value="P:adaptive thermogenesis"/>
    <property type="evidence" value="ECO:0007669"/>
    <property type="project" value="UniProtKB-ARBA"/>
</dbReference>
<keyword evidence="14" id="KW-0130">Cell adhesion</keyword>
<feature type="domain" description="Cadherin" evidence="43">
    <location>
        <begin position="588"/>
        <end position="692"/>
    </location>
</feature>
<feature type="domain" description="EGF-like" evidence="42">
    <location>
        <begin position="1378"/>
        <end position="1414"/>
    </location>
</feature>
<evidence type="ECO:0000256" key="38">
    <source>
        <dbReference type="ARBA" id="ARBA00049457"/>
    </source>
</evidence>
<dbReference type="CDD" id="cd05674">
    <property type="entry name" value="M20_yscS"/>
    <property type="match status" value="1"/>
</dbReference>
<accession>A0ABD3UZ93</accession>
<evidence type="ECO:0000256" key="9">
    <source>
        <dbReference type="ARBA" id="ARBA00022729"/>
    </source>
</evidence>
<dbReference type="SMART" id="SM00112">
    <property type="entry name" value="CA"/>
    <property type="match status" value="9"/>
</dbReference>
<feature type="domain" description="Cadherin" evidence="43">
    <location>
        <begin position="374"/>
        <end position="480"/>
    </location>
</feature>
<dbReference type="Gene3D" id="3.40.630.10">
    <property type="entry name" value="Zn peptidases"/>
    <property type="match status" value="1"/>
</dbReference>
<evidence type="ECO:0000256" key="40">
    <source>
        <dbReference type="PROSITE-ProRule" id="PRU00076"/>
    </source>
</evidence>
<dbReference type="Gene3D" id="2.10.25.10">
    <property type="entry name" value="Laminin"/>
    <property type="match status" value="2"/>
</dbReference>
<comment type="catalytic activity">
    <reaction evidence="24">
        <text>N-(9Z-octadecenoyl)-L-tyrosine + H2O = L-tyrosine + (9Z)-octadecenoate</text>
        <dbReference type="Rhea" id="RHEA:64184"/>
        <dbReference type="ChEBI" id="CHEBI:15377"/>
        <dbReference type="ChEBI" id="CHEBI:30823"/>
        <dbReference type="ChEBI" id="CHEBI:58315"/>
        <dbReference type="ChEBI" id="CHEBI:149734"/>
    </reaction>
    <physiologicalReaction direction="left-to-right" evidence="24">
        <dbReference type="Rhea" id="RHEA:64185"/>
    </physiologicalReaction>
</comment>
<evidence type="ECO:0000256" key="32">
    <source>
        <dbReference type="ARBA" id="ARBA00048729"/>
    </source>
</evidence>
<dbReference type="Pfam" id="PF07687">
    <property type="entry name" value="M20_dimer"/>
    <property type="match status" value="1"/>
</dbReference>
<feature type="domain" description="Laminin G" evidence="41">
    <location>
        <begin position="1470"/>
        <end position="1658"/>
    </location>
</feature>
<dbReference type="PROSITE" id="PS00022">
    <property type="entry name" value="EGF_1"/>
    <property type="match status" value="1"/>
</dbReference>
<feature type="domain" description="Cadherin" evidence="43">
    <location>
        <begin position="1004"/>
        <end position="1109"/>
    </location>
</feature>
<dbReference type="FunFam" id="2.60.40.60:FF:000020">
    <property type="entry name" value="Dachsous cadherin-related 1b"/>
    <property type="match status" value="3"/>
</dbReference>
<evidence type="ECO:0000256" key="19">
    <source>
        <dbReference type="ARBA" id="ARBA00034698"/>
    </source>
</evidence>
<dbReference type="PANTHER" id="PTHR24026">
    <property type="entry name" value="FAT ATYPICAL CADHERIN-RELATED"/>
    <property type="match status" value="1"/>
</dbReference>
<dbReference type="SMART" id="SM00282">
    <property type="entry name" value="LamG"/>
    <property type="match status" value="1"/>
</dbReference>
<keyword evidence="13 39" id="KW-0106">Calcium</keyword>
<evidence type="ECO:0000256" key="4">
    <source>
        <dbReference type="ARBA" id="ARBA00006247"/>
    </source>
</evidence>
<dbReference type="CDD" id="cd00054">
    <property type="entry name" value="EGF_CA"/>
    <property type="match status" value="1"/>
</dbReference>
<evidence type="ECO:0000256" key="18">
    <source>
        <dbReference type="ARBA" id="ARBA00023180"/>
    </source>
</evidence>
<comment type="similarity">
    <text evidence="4">Belongs to the peptidase M20A family.</text>
</comment>
<evidence type="ECO:0000256" key="12">
    <source>
        <dbReference type="ARBA" id="ARBA00022833"/>
    </source>
</evidence>